<evidence type="ECO:0000259" key="12">
    <source>
        <dbReference type="Pfam" id="PF03807"/>
    </source>
</evidence>
<dbReference type="Pfam" id="PF03807">
    <property type="entry name" value="F420_oxidored"/>
    <property type="match status" value="1"/>
</dbReference>
<dbReference type="STRING" id="1291518.A0A0D9NTZ3"/>
<dbReference type="Proteomes" id="UP000054544">
    <property type="component" value="Unassembled WGS sequence"/>
</dbReference>
<evidence type="ECO:0000256" key="6">
    <source>
        <dbReference type="ARBA" id="ARBA00023002"/>
    </source>
</evidence>
<dbReference type="GO" id="GO:0003842">
    <property type="term" value="F:L-glutamate gamma-semialdehyde dehydrogenase activity"/>
    <property type="evidence" value="ECO:0007669"/>
    <property type="project" value="UniProtKB-EC"/>
</dbReference>
<sequence length="841" mass="91314">MGDKQGLTLCFIGCGNLGTAILGGLLSTSTEGPEGTCPFSQFIVSVRTEASVTRLQEEFCQHQDKLRIYQNQNERAVDESDVIILATDPADVASVLTAQGMRDNLAGKLLISVAAGWTRQKLESTIHGKIIPEEIDEVPGLYPPEHVWVIRTLPNVAAMVHQGLTVIETPQRELPTRYLALTKAIFDRVGKTIVLPSSLLDAATVVGGSTPAFFAIICEALIDASVAVGVPRDVAHAGIAQAMLGTAHMLQTGMQPAAIKDKGTSPEGCTMSGLMVLEGAAVRGHVGRALREAVTVARLMGSDPEYRRGSAERAQVERELARLRASLPVRSDIFYNGQAQAAQDSEMQVMPAENKTVFTNFPLASKEQVNKAIDSALLAKREWQEMPFVDRAAVFLKAAELVSGKYRYELIAATMLGQGKNVWQAEIDAAAELADFFRLNCNYAAELLARQPTRGTDGVWTRVEHRPLEGFVYAVSPFNFTALGGALISGPALMGNVVVWKPSPYCIYPSTIIYKILLEAGLPSDVIQMVPGDAEQVTSTVLDHQDFAGINFIGSSHVFRSIYSKIGQGIGSKKYREFPRIVGETSGKNFQLVHSSGDIPSAVNHAIRGAFEYQGQKCSATSRVYVPESRAQEFIARLKAGVEKMTIGSPDKDFEAFMGPVIHKHSFNKIKNIIEESNKDPSLELITGGKCNDSQGYYIAPTVYRAQSPDHELFNKEIFGPVLVLHVYPDAKWGETLQSVDRNGGGFALTGAVFAKDRKIIRQVEDTLRYSAGNFYINCKTTAALIGQQTFGGARSSGTNDKAGSSDILRRFTSPRTIKEEFSPLGAFTYPSNESGACSQL</sequence>
<dbReference type="InterPro" id="IPR016161">
    <property type="entry name" value="Ald_DH/histidinol_DH"/>
</dbReference>
<dbReference type="InterPro" id="IPR016160">
    <property type="entry name" value="Ald_DH_CS_CYS"/>
</dbReference>
<evidence type="ECO:0000256" key="4">
    <source>
        <dbReference type="ARBA" id="ARBA00012884"/>
    </source>
</evidence>
<evidence type="ECO:0000256" key="7">
    <source>
        <dbReference type="ARBA" id="ARBA00023027"/>
    </source>
</evidence>
<comment type="catalytic activity">
    <reaction evidence="10">
        <text>L-glutamate 5-semialdehyde + NAD(+) + H2O = L-glutamate + NADH + 2 H(+)</text>
        <dbReference type="Rhea" id="RHEA:30235"/>
        <dbReference type="ChEBI" id="CHEBI:15377"/>
        <dbReference type="ChEBI" id="CHEBI:15378"/>
        <dbReference type="ChEBI" id="CHEBI:29985"/>
        <dbReference type="ChEBI" id="CHEBI:57540"/>
        <dbReference type="ChEBI" id="CHEBI:57945"/>
        <dbReference type="ChEBI" id="CHEBI:58066"/>
        <dbReference type="EC" id="1.2.1.88"/>
    </reaction>
</comment>
<dbReference type="SUPFAM" id="SSF48179">
    <property type="entry name" value="6-phosphogluconate dehydrogenase C-terminal domain-like"/>
    <property type="match status" value="1"/>
</dbReference>
<accession>A0A0D9NTZ3</accession>
<gene>
    <name evidence="14" type="ORF">H634G_08485</name>
</gene>
<feature type="domain" description="Pyrroline-5-carboxylate reductase catalytic N-terminal" evidence="12">
    <location>
        <begin position="9"/>
        <end position="116"/>
    </location>
</feature>
<dbReference type="InterPro" id="IPR036291">
    <property type="entry name" value="NAD(P)-bd_dom_sf"/>
</dbReference>
<dbReference type="AlphaFoldDB" id="A0A0D9NTZ3"/>
<keyword evidence="15" id="KW-1185">Reference proteome</keyword>
<dbReference type="HAMAP" id="MF_01925">
    <property type="entry name" value="P5C_reductase"/>
    <property type="match status" value="1"/>
</dbReference>
<evidence type="ECO:0000256" key="3">
    <source>
        <dbReference type="ARBA" id="ARBA00009986"/>
    </source>
</evidence>
<dbReference type="EC" id="1.2.1.88" evidence="4"/>
<dbReference type="FunFam" id="1.10.3730.10:FF:000001">
    <property type="entry name" value="Pyrroline-5-carboxylate reductase"/>
    <property type="match status" value="1"/>
</dbReference>
<dbReference type="Gene3D" id="3.40.605.10">
    <property type="entry name" value="Aldehyde Dehydrogenase, Chain A, domain 1"/>
    <property type="match status" value="1"/>
</dbReference>
<dbReference type="InterPro" id="IPR015590">
    <property type="entry name" value="Aldehyde_DH_dom"/>
</dbReference>
<dbReference type="Gene3D" id="3.40.50.720">
    <property type="entry name" value="NAD(P)-binding Rossmann-like Domain"/>
    <property type="match status" value="1"/>
</dbReference>
<evidence type="ECO:0000256" key="8">
    <source>
        <dbReference type="ARBA" id="ARBA00023062"/>
    </source>
</evidence>
<evidence type="ECO:0000313" key="14">
    <source>
        <dbReference type="EMBL" id="KJK76080.1"/>
    </source>
</evidence>
<dbReference type="UniPathway" id="UPA00261">
    <property type="reaction ID" value="UER00374"/>
</dbReference>
<dbReference type="Gene3D" id="3.40.309.10">
    <property type="entry name" value="Aldehyde Dehydrogenase, Chain A, domain 2"/>
    <property type="match status" value="1"/>
</dbReference>
<dbReference type="FunFam" id="3.40.605.10:FF:000006">
    <property type="entry name" value="1-pyrroline-5-carboxylate dehydrogenase"/>
    <property type="match status" value="1"/>
</dbReference>
<comment type="similarity">
    <text evidence="2">Belongs to the pyrroline-5-carboxylate reductase family.</text>
</comment>
<dbReference type="InterPro" id="IPR000304">
    <property type="entry name" value="Pyrroline-COOH_reductase"/>
</dbReference>
<dbReference type="InterPro" id="IPR005931">
    <property type="entry name" value="P5CDH/ALDH4A1"/>
</dbReference>
<evidence type="ECO:0000313" key="15">
    <source>
        <dbReference type="Proteomes" id="UP000054544"/>
    </source>
</evidence>
<feature type="domain" description="Aldehyde dehydrogenase" evidence="11">
    <location>
        <begin position="345"/>
        <end position="818"/>
    </location>
</feature>
<organism evidence="14 15">
    <name type="scientific">Metarhizium anisopliae BRIP 53293</name>
    <dbReference type="NCBI Taxonomy" id="1291518"/>
    <lineage>
        <taxon>Eukaryota</taxon>
        <taxon>Fungi</taxon>
        <taxon>Dikarya</taxon>
        <taxon>Ascomycota</taxon>
        <taxon>Pezizomycotina</taxon>
        <taxon>Sordariomycetes</taxon>
        <taxon>Hypocreomycetidae</taxon>
        <taxon>Hypocreales</taxon>
        <taxon>Clavicipitaceae</taxon>
        <taxon>Metarhizium</taxon>
    </lineage>
</organism>
<dbReference type="Pfam" id="PF00171">
    <property type="entry name" value="Aldedh"/>
    <property type="match status" value="1"/>
</dbReference>
<evidence type="ECO:0000256" key="1">
    <source>
        <dbReference type="ARBA" id="ARBA00004786"/>
    </source>
</evidence>
<keyword evidence="7" id="KW-0520">NAD</keyword>
<evidence type="ECO:0000256" key="2">
    <source>
        <dbReference type="ARBA" id="ARBA00005525"/>
    </source>
</evidence>
<keyword evidence="5" id="KW-0521">NADP</keyword>
<dbReference type="GO" id="GO:0005759">
    <property type="term" value="C:mitochondrial matrix"/>
    <property type="evidence" value="ECO:0007669"/>
    <property type="project" value="TreeGrafter"/>
</dbReference>
<evidence type="ECO:0000256" key="9">
    <source>
        <dbReference type="ARBA" id="ARBA00032259"/>
    </source>
</evidence>
<protein>
    <recommendedName>
        <fullName evidence="9">L-glutamate gamma-semialdehyde dehydrogenase</fullName>
        <ecNumber evidence="4">1.2.1.88</ecNumber>
    </recommendedName>
    <alternativeName>
        <fullName evidence="9">L-glutamate gamma-semialdehyde dehydrogenase</fullName>
    </alternativeName>
</protein>
<dbReference type="NCBIfam" id="TIGR00112">
    <property type="entry name" value="proC"/>
    <property type="match status" value="1"/>
</dbReference>
<keyword evidence="6" id="KW-0560">Oxidoreductase</keyword>
<dbReference type="PROSITE" id="PS00070">
    <property type="entry name" value="ALDEHYDE_DEHYDR_CYS"/>
    <property type="match status" value="1"/>
</dbReference>
<dbReference type="InterPro" id="IPR016162">
    <property type="entry name" value="Ald_DH_N"/>
</dbReference>
<dbReference type="Gene3D" id="1.10.3730.10">
    <property type="entry name" value="ProC C-terminal domain-like"/>
    <property type="match status" value="1"/>
</dbReference>
<dbReference type="InterPro" id="IPR029036">
    <property type="entry name" value="P5CR_dimer"/>
</dbReference>
<dbReference type="InterPro" id="IPR050485">
    <property type="entry name" value="Proline_metab_enzyme"/>
</dbReference>
<dbReference type="Pfam" id="PF14748">
    <property type="entry name" value="P5CR_dimer"/>
    <property type="match status" value="1"/>
</dbReference>
<name>A0A0D9NTZ3_METAN</name>
<keyword evidence="8" id="KW-0642">Proline metabolism</keyword>
<dbReference type="InterPro" id="IPR016163">
    <property type="entry name" value="Ald_DH_C"/>
</dbReference>
<dbReference type="PANTHER" id="PTHR42862:SF1">
    <property type="entry name" value="DELTA-1-PYRROLINE-5-CARBOXYLATE DEHYDROGENASE 2, ISOFORM A-RELATED"/>
    <property type="match status" value="1"/>
</dbReference>
<reference evidence="15" key="1">
    <citation type="journal article" date="2014" name="BMC Genomics">
        <title>The genome sequence of the biocontrol fungus Metarhizium anisopliae and comparative genomics of Metarhizium species.</title>
        <authorList>
            <person name="Pattemore J.A."/>
            <person name="Hane J.K."/>
            <person name="Williams A.H."/>
            <person name="Wilson B.A."/>
            <person name="Stodart B.J."/>
            <person name="Ash G.J."/>
        </authorList>
    </citation>
    <scope>NUCLEOTIDE SEQUENCE [LARGE SCALE GENOMIC DNA]</scope>
    <source>
        <strain evidence="15">BRIP 53293</strain>
    </source>
</reference>
<evidence type="ECO:0000259" key="13">
    <source>
        <dbReference type="Pfam" id="PF14748"/>
    </source>
</evidence>
<dbReference type="GO" id="GO:0004735">
    <property type="term" value="F:pyrroline-5-carboxylate reductase activity"/>
    <property type="evidence" value="ECO:0007669"/>
    <property type="project" value="InterPro"/>
</dbReference>
<proteinExistence type="inferred from homology"/>
<dbReference type="InterPro" id="IPR008927">
    <property type="entry name" value="6-PGluconate_DH-like_C_sf"/>
</dbReference>
<dbReference type="GO" id="GO:0010133">
    <property type="term" value="P:L-proline catabolic process to L-glutamate"/>
    <property type="evidence" value="ECO:0007669"/>
    <property type="project" value="UniProtKB-UniPathway"/>
</dbReference>
<dbReference type="SUPFAM" id="SSF53720">
    <property type="entry name" value="ALDH-like"/>
    <property type="match status" value="1"/>
</dbReference>
<comment type="similarity">
    <text evidence="3">Belongs to the aldehyde dehydrogenase family.</text>
</comment>
<dbReference type="SUPFAM" id="SSF51735">
    <property type="entry name" value="NAD(P)-binding Rossmann-fold domains"/>
    <property type="match status" value="1"/>
</dbReference>
<dbReference type="EMBL" id="KE384747">
    <property type="protein sequence ID" value="KJK76080.1"/>
    <property type="molecule type" value="Genomic_DNA"/>
</dbReference>
<dbReference type="PANTHER" id="PTHR42862">
    <property type="entry name" value="DELTA-1-PYRROLINE-5-CARBOXYLATE DEHYDROGENASE 1, ISOFORM A-RELATED"/>
    <property type="match status" value="1"/>
</dbReference>
<dbReference type="NCBIfam" id="TIGR01236">
    <property type="entry name" value="D1pyr5carbox1"/>
    <property type="match status" value="1"/>
</dbReference>
<dbReference type="FunFam" id="3.40.309.10:FF:000005">
    <property type="entry name" value="1-pyrroline-5-carboxylate dehydrogenase 1"/>
    <property type="match status" value="1"/>
</dbReference>
<feature type="domain" description="Pyrroline-5-carboxylate reductase dimerisation" evidence="13">
    <location>
        <begin position="198"/>
        <end position="298"/>
    </location>
</feature>
<evidence type="ECO:0000256" key="5">
    <source>
        <dbReference type="ARBA" id="ARBA00022857"/>
    </source>
</evidence>
<dbReference type="OrthoDB" id="5322683at2759"/>
<comment type="pathway">
    <text evidence="1">Amino-acid degradation; L-proline degradation into L-glutamate; L-glutamate from L-proline: step 2/2.</text>
</comment>
<dbReference type="InterPro" id="IPR028939">
    <property type="entry name" value="P5C_Rdtase_cat_N"/>
</dbReference>
<evidence type="ECO:0000256" key="10">
    <source>
        <dbReference type="ARBA" id="ARBA00048142"/>
    </source>
</evidence>
<evidence type="ECO:0000259" key="11">
    <source>
        <dbReference type="Pfam" id="PF00171"/>
    </source>
</evidence>